<dbReference type="GO" id="GO:1990281">
    <property type="term" value="C:efflux pump complex"/>
    <property type="evidence" value="ECO:0007669"/>
    <property type="project" value="TreeGrafter"/>
</dbReference>
<dbReference type="PANTHER" id="PTHR30026">
    <property type="entry name" value="OUTER MEMBRANE PROTEIN TOLC"/>
    <property type="match status" value="1"/>
</dbReference>
<dbReference type="STRING" id="1287727.SAMN05443999_10113"/>
<dbReference type="InterPro" id="IPR010130">
    <property type="entry name" value="T1SS_OMP_TolC"/>
</dbReference>
<comment type="similarity">
    <text evidence="2">Belongs to the outer membrane factor (OMF) (TC 1.B.17) family.</text>
</comment>
<dbReference type="InterPro" id="IPR003423">
    <property type="entry name" value="OMP_efflux"/>
</dbReference>
<evidence type="ECO:0000256" key="2">
    <source>
        <dbReference type="ARBA" id="ARBA00007613"/>
    </source>
</evidence>
<sequence>MIFDRTCRYAIAALGFALLVWAPVQARAETLADALRSAYLNSGLLDQNRALLRSADEDVAQAVASLRPIIDWTADISRDISRSNTLGRTRKSGATTGNLGITGSLLLYDFGRSEFLTEAAKETVLATRQTLISIEQLVLLTGVQAYMNVIRNQEFVALRQNNLRLLQQELRAAQDRFEVGEVTRTDVAQAEAAVALAQSGLAVAQGDLTRAIEEFREAIGRDPGVLETPGDIPGLSGDVAAAKAVAVRRHPDILEAQRNVSAAELNIRAADAAMRPSLNLTARVGTSDDLAESDNSRAGSVGIELRGPIYQGGRLSSAKRQAMAQRDAQLAQLHLAGLQVKQDVGNAYANLQAARAARDANREAVRAATVAFEGVREEAQLGARTTLDVLDAEQDLLDAQANLISANADVVIAAYSVLAAMGELTVRDLNLGIQTYDPAAYYDLVKTAPVESSAQGRKLDRVLRALGKN</sequence>
<dbReference type="EMBL" id="FOAG01000001">
    <property type="protein sequence ID" value="SEK22106.1"/>
    <property type="molecule type" value="Genomic_DNA"/>
</dbReference>
<reference evidence="8 9" key="1">
    <citation type="submission" date="2016-10" db="EMBL/GenBank/DDBJ databases">
        <authorList>
            <person name="de Groot N.N."/>
        </authorList>
    </citation>
    <scope>NUCLEOTIDE SEQUENCE [LARGE SCALE GENOMIC DNA]</scope>
    <source>
        <strain evidence="8 9">DSM 100674</strain>
    </source>
</reference>
<dbReference type="Pfam" id="PF02321">
    <property type="entry name" value="OEP"/>
    <property type="match status" value="2"/>
</dbReference>
<keyword evidence="9" id="KW-1185">Reference proteome</keyword>
<dbReference type="AlphaFoldDB" id="A0A1H7F7Q5"/>
<evidence type="ECO:0000256" key="1">
    <source>
        <dbReference type="ARBA" id="ARBA00004442"/>
    </source>
</evidence>
<dbReference type="InterPro" id="IPR051906">
    <property type="entry name" value="TolC-like"/>
</dbReference>
<keyword evidence="3" id="KW-0813">Transport</keyword>
<evidence type="ECO:0000256" key="4">
    <source>
        <dbReference type="ARBA" id="ARBA00022452"/>
    </source>
</evidence>
<dbReference type="GO" id="GO:0009279">
    <property type="term" value="C:cell outer membrane"/>
    <property type="evidence" value="ECO:0007669"/>
    <property type="project" value="UniProtKB-SubCell"/>
</dbReference>
<dbReference type="RefSeq" id="WP_425439253.1">
    <property type="nucleotide sequence ID" value="NZ_FOAG01000001.1"/>
</dbReference>
<name>A0A1H7F7Q5_9RHOB</name>
<proteinExistence type="inferred from homology"/>
<keyword evidence="4" id="KW-1134">Transmembrane beta strand</keyword>
<evidence type="ECO:0000256" key="7">
    <source>
        <dbReference type="ARBA" id="ARBA00023237"/>
    </source>
</evidence>
<dbReference type="PANTHER" id="PTHR30026:SF22">
    <property type="entry name" value="OUTER MEMBRANE EFFLUX PROTEIN"/>
    <property type="match status" value="1"/>
</dbReference>
<organism evidence="8 9">
    <name type="scientific">Roseovarius azorensis</name>
    <dbReference type="NCBI Taxonomy" id="1287727"/>
    <lineage>
        <taxon>Bacteria</taxon>
        <taxon>Pseudomonadati</taxon>
        <taxon>Pseudomonadota</taxon>
        <taxon>Alphaproteobacteria</taxon>
        <taxon>Rhodobacterales</taxon>
        <taxon>Roseobacteraceae</taxon>
        <taxon>Roseovarius</taxon>
    </lineage>
</organism>
<dbReference type="NCBIfam" id="TIGR01844">
    <property type="entry name" value="type_I_sec_TolC"/>
    <property type="match status" value="1"/>
</dbReference>
<evidence type="ECO:0000256" key="6">
    <source>
        <dbReference type="ARBA" id="ARBA00023136"/>
    </source>
</evidence>
<evidence type="ECO:0000313" key="9">
    <source>
        <dbReference type="Proteomes" id="UP000199582"/>
    </source>
</evidence>
<evidence type="ECO:0000256" key="3">
    <source>
        <dbReference type="ARBA" id="ARBA00022448"/>
    </source>
</evidence>
<evidence type="ECO:0000256" key="5">
    <source>
        <dbReference type="ARBA" id="ARBA00022692"/>
    </source>
</evidence>
<protein>
    <submittedName>
        <fullName evidence="8">Outer membrane protein</fullName>
    </submittedName>
</protein>
<comment type="subcellular location">
    <subcellularLocation>
        <location evidence="1">Cell outer membrane</location>
    </subcellularLocation>
</comment>
<accession>A0A1H7F7Q5</accession>
<keyword evidence="7" id="KW-0998">Cell outer membrane</keyword>
<dbReference type="Gene3D" id="1.20.1600.10">
    <property type="entry name" value="Outer membrane efflux proteins (OEP)"/>
    <property type="match status" value="1"/>
</dbReference>
<keyword evidence="5" id="KW-0812">Transmembrane</keyword>
<dbReference type="Proteomes" id="UP000199582">
    <property type="component" value="Unassembled WGS sequence"/>
</dbReference>
<keyword evidence="6" id="KW-0472">Membrane</keyword>
<dbReference type="SUPFAM" id="SSF56954">
    <property type="entry name" value="Outer membrane efflux proteins (OEP)"/>
    <property type="match status" value="1"/>
</dbReference>
<evidence type="ECO:0000313" key="8">
    <source>
        <dbReference type="EMBL" id="SEK22106.1"/>
    </source>
</evidence>
<gene>
    <name evidence="8" type="ORF">SAMN05443999_10113</name>
</gene>
<dbReference type="GO" id="GO:0015288">
    <property type="term" value="F:porin activity"/>
    <property type="evidence" value="ECO:0007669"/>
    <property type="project" value="TreeGrafter"/>
</dbReference>
<dbReference type="GO" id="GO:0015562">
    <property type="term" value="F:efflux transmembrane transporter activity"/>
    <property type="evidence" value="ECO:0007669"/>
    <property type="project" value="InterPro"/>
</dbReference>